<keyword evidence="5 6" id="KW-0472">Membrane</keyword>
<evidence type="ECO:0000256" key="3">
    <source>
        <dbReference type="ARBA" id="ARBA00022692"/>
    </source>
</evidence>
<organism evidence="8 9">
    <name type="scientific">Evansella tamaricis</name>
    <dbReference type="NCBI Taxonomy" id="2069301"/>
    <lineage>
        <taxon>Bacteria</taxon>
        <taxon>Bacillati</taxon>
        <taxon>Bacillota</taxon>
        <taxon>Bacilli</taxon>
        <taxon>Bacillales</taxon>
        <taxon>Bacillaceae</taxon>
        <taxon>Evansella</taxon>
    </lineage>
</organism>
<keyword evidence="9" id="KW-1185">Reference proteome</keyword>
<feature type="transmembrane region" description="Helical" evidence="6">
    <location>
        <begin position="339"/>
        <end position="357"/>
    </location>
</feature>
<evidence type="ECO:0000256" key="4">
    <source>
        <dbReference type="ARBA" id="ARBA00022989"/>
    </source>
</evidence>
<reference evidence="8 9" key="1">
    <citation type="submission" date="2021-06" db="EMBL/GenBank/DDBJ databases">
        <title>Bacillus sp. RD4P76, an endophyte from a halophyte.</title>
        <authorList>
            <person name="Sun J.-Q."/>
        </authorList>
    </citation>
    <scope>NUCLEOTIDE SEQUENCE [LARGE SCALE GENOMIC DNA]</scope>
    <source>
        <strain evidence="8 9">CGMCC 1.15917</strain>
    </source>
</reference>
<feature type="domain" description="ABC-2 type transporter transmembrane" evidence="7">
    <location>
        <begin position="19"/>
        <end position="388"/>
    </location>
</feature>
<comment type="caution">
    <text evidence="8">The sequence shown here is derived from an EMBL/GenBank/DDBJ whole genome shotgun (WGS) entry which is preliminary data.</text>
</comment>
<feature type="transmembrane region" description="Helical" evidence="6">
    <location>
        <begin position="369"/>
        <end position="391"/>
    </location>
</feature>
<dbReference type="PANTHER" id="PTHR30294">
    <property type="entry name" value="MEMBRANE COMPONENT OF ABC TRANSPORTER YHHJ-RELATED"/>
    <property type="match status" value="1"/>
</dbReference>
<keyword evidence="4 6" id="KW-1133">Transmembrane helix</keyword>
<feature type="transmembrane region" description="Helical" evidence="6">
    <location>
        <begin position="233"/>
        <end position="257"/>
    </location>
</feature>
<proteinExistence type="predicted"/>
<dbReference type="Pfam" id="PF12698">
    <property type="entry name" value="ABC2_membrane_3"/>
    <property type="match status" value="1"/>
</dbReference>
<sequence length="418" mass="45725">MNNFWTTVSHTAERRIKSKAFVISTLVMGLLIISLMNINTIIDRFSGDGEEERSVIVVVDNTVSEGMFGEVLASFEEGGSFQYTPYSSSNVDSAVEDARNGEHDYVLALEGSFENISAEFFGGGSDFRVAMEVNNDVQRVKESLVTNELDLNEQQMAMIYSPVSFSESPLRENGEVQTQEGHMQAYWMVYGLVFAIYMVVLTFGSMIATEVATEKSSRVMEIIVSSVNPVTQMLGKILGIGAAGLLNLLAIVVAAFIGYTLSGDDFLETFFSETFDISLIIFALVLIILGYFLYGGVAAMLGALVSRAEEVNQAIQPLVFIAIIALFISVIGLNTPDAAFIKVLSYVPFFTPQLLFLRIGMDTIPGWEIVVIMGVLIISAILINILAARIYKGGVLMYGKFSFKTGLKQAFNLGKKEG</sequence>
<evidence type="ECO:0000256" key="5">
    <source>
        <dbReference type="ARBA" id="ARBA00023136"/>
    </source>
</evidence>
<comment type="subcellular location">
    <subcellularLocation>
        <location evidence="1">Cell membrane</location>
        <topology evidence="1">Multi-pass membrane protein</topology>
    </subcellularLocation>
</comment>
<feature type="transmembrane region" description="Helical" evidence="6">
    <location>
        <begin position="20"/>
        <end position="42"/>
    </location>
</feature>
<name>A0ABS6JG02_9BACI</name>
<feature type="transmembrane region" description="Helical" evidence="6">
    <location>
        <begin position="314"/>
        <end position="333"/>
    </location>
</feature>
<feature type="transmembrane region" description="Helical" evidence="6">
    <location>
        <begin position="277"/>
        <end position="302"/>
    </location>
</feature>
<dbReference type="EMBL" id="JAHQCS010000105">
    <property type="protein sequence ID" value="MBU9712621.1"/>
    <property type="molecule type" value="Genomic_DNA"/>
</dbReference>
<protein>
    <submittedName>
        <fullName evidence="8">ABC transporter permease</fullName>
    </submittedName>
</protein>
<keyword evidence="2" id="KW-1003">Cell membrane</keyword>
<evidence type="ECO:0000256" key="2">
    <source>
        <dbReference type="ARBA" id="ARBA00022475"/>
    </source>
</evidence>
<keyword evidence="3 6" id="KW-0812">Transmembrane</keyword>
<evidence type="ECO:0000259" key="7">
    <source>
        <dbReference type="Pfam" id="PF12698"/>
    </source>
</evidence>
<evidence type="ECO:0000256" key="1">
    <source>
        <dbReference type="ARBA" id="ARBA00004651"/>
    </source>
</evidence>
<dbReference type="Proteomes" id="UP000784880">
    <property type="component" value="Unassembled WGS sequence"/>
</dbReference>
<dbReference type="InterPro" id="IPR051449">
    <property type="entry name" value="ABC-2_transporter_component"/>
</dbReference>
<gene>
    <name evidence="8" type="ORF">KS419_12800</name>
</gene>
<evidence type="ECO:0000256" key="6">
    <source>
        <dbReference type="SAM" id="Phobius"/>
    </source>
</evidence>
<dbReference type="PANTHER" id="PTHR30294:SF29">
    <property type="entry name" value="MULTIDRUG ABC TRANSPORTER PERMEASE YBHS-RELATED"/>
    <property type="match status" value="1"/>
</dbReference>
<evidence type="ECO:0000313" key="9">
    <source>
        <dbReference type="Proteomes" id="UP000784880"/>
    </source>
</evidence>
<dbReference type="RefSeq" id="WP_217066794.1">
    <property type="nucleotide sequence ID" value="NZ_JAHQCS010000105.1"/>
</dbReference>
<accession>A0ABS6JG02</accession>
<feature type="transmembrane region" description="Helical" evidence="6">
    <location>
        <begin position="187"/>
        <end position="212"/>
    </location>
</feature>
<evidence type="ECO:0000313" key="8">
    <source>
        <dbReference type="EMBL" id="MBU9712621.1"/>
    </source>
</evidence>
<dbReference type="InterPro" id="IPR013525">
    <property type="entry name" value="ABC2_TM"/>
</dbReference>